<feature type="region of interest" description="Disordered" evidence="1">
    <location>
        <begin position="80"/>
        <end position="157"/>
    </location>
</feature>
<reference evidence="3" key="1">
    <citation type="submission" date="2014-04" db="EMBL/GenBank/DDBJ databases">
        <title>Evolutionary Origins and Diversification of the Mycorrhizal Mutualists.</title>
        <authorList>
            <consortium name="DOE Joint Genome Institute"/>
            <consortium name="Mycorrhizal Genomics Consortium"/>
            <person name="Kohler A."/>
            <person name="Kuo A."/>
            <person name="Nagy L.G."/>
            <person name="Floudas D."/>
            <person name="Copeland A."/>
            <person name="Barry K.W."/>
            <person name="Cichocki N."/>
            <person name="Veneault-Fourrey C."/>
            <person name="LaButti K."/>
            <person name="Lindquist E.A."/>
            <person name="Lipzen A."/>
            <person name="Lundell T."/>
            <person name="Morin E."/>
            <person name="Murat C."/>
            <person name="Riley R."/>
            <person name="Ohm R."/>
            <person name="Sun H."/>
            <person name="Tunlid A."/>
            <person name="Henrissat B."/>
            <person name="Grigoriev I.V."/>
            <person name="Hibbett D.S."/>
            <person name="Martin F."/>
        </authorList>
    </citation>
    <scope>NUCLEOTIDE SEQUENCE [LARGE SCALE GENOMIC DNA]</scope>
    <source>
        <strain evidence="3">FD-334 SS-4</strain>
    </source>
</reference>
<feature type="region of interest" description="Disordered" evidence="1">
    <location>
        <begin position="1"/>
        <end position="28"/>
    </location>
</feature>
<keyword evidence="3" id="KW-1185">Reference proteome</keyword>
<protein>
    <submittedName>
        <fullName evidence="2">Uncharacterized protein</fullName>
    </submittedName>
</protein>
<evidence type="ECO:0000256" key="1">
    <source>
        <dbReference type="SAM" id="MobiDB-lite"/>
    </source>
</evidence>
<organism evidence="2 3">
    <name type="scientific">Hypholoma sublateritium (strain FD-334 SS-4)</name>
    <dbReference type="NCBI Taxonomy" id="945553"/>
    <lineage>
        <taxon>Eukaryota</taxon>
        <taxon>Fungi</taxon>
        <taxon>Dikarya</taxon>
        <taxon>Basidiomycota</taxon>
        <taxon>Agaricomycotina</taxon>
        <taxon>Agaricomycetes</taxon>
        <taxon>Agaricomycetidae</taxon>
        <taxon>Agaricales</taxon>
        <taxon>Agaricineae</taxon>
        <taxon>Strophariaceae</taxon>
        <taxon>Hypholoma</taxon>
    </lineage>
</organism>
<evidence type="ECO:0000313" key="2">
    <source>
        <dbReference type="EMBL" id="KJA23699.1"/>
    </source>
</evidence>
<sequence length="157" mass="17009">MDISNTPGLPKAPPKNRPMPNPTHPLECTISPCGAPGTYSLPEYPPIRNLPDPQRVQHNLMRAYDAYIALAAPVAAADTSAIPPQAESPSASPAPASWPPLSYPMTKFERAPPPESLSGVNGFDPERPRRQSTSRGQVPAKDAWDPVARGFWQPLRK</sequence>
<dbReference type="AlphaFoldDB" id="A0A0D2NYB5"/>
<gene>
    <name evidence="2" type="ORF">HYPSUDRAFT_569715</name>
</gene>
<dbReference type="Proteomes" id="UP000054270">
    <property type="component" value="Unassembled WGS sequence"/>
</dbReference>
<dbReference type="EMBL" id="KN817541">
    <property type="protein sequence ID" value="KJA23699.1"/>
    <property type="molecule type" value="Genomic_DNA"/>
</dbReference>
<feature type="compositionally biased region" description="Low complexity" evidence="1">
    <location>
        <begin position="80"/>
        <end position="95"/>
    </location>
</feature>
<accession>A0A0D2NYB5</accession>
<evidence type="ECO:0000313" key="3">
    <source>
        <dbReference type="Proteomes" id="UP000054270"/>
    </source>
</evidence>
<name>A0A0D2NYB5_HYPSF</name>
<feature type="compositionally biased region" description="Pro residues" evidence="1">
    <location>
        <begin position="10"/>
        <end position="23"/>
    </location>
</feature>
<proteinExistence type="predicted"/>